<dbReference type="Pfam" id="PF00754">
    <property type="entry name" value="F5_F8_type_C"/>
    <property type="match status" value="8"/>
</dbReference>
<sequence length="1811" mass="202325">MKAATYGGAGWEPYKGRLNHHTTYLAGNNKKGQWLQVDFGKVVKVTKIATQGRHNANQYITKYVVSSSLDGSLFQFQEHKPYTVPREYYGNSDYRSVKVNILDEPIIARYVRIHPTGYYGYTAMRIEMYGCESGFDIPKPPACMEGLGMEDGKIPDSSITASSVYNSNYRPSNGRLYKFPYGWMTSQRNTQQWFQVNFGGWTQVTRFCTQGEASGSYWVTKYRLAYSYDGVFYRDYVEDNLSKEFAGNTNNYLQICHDLKNPIVTRYIRIIPLAWNVYIALRAGFYGCKSGFDIPEIVCADALGMENGKIPDSSIMASSRYNQWWGPERGRLNEQREGSYHGGWISQYRDANQWLMVDLGKVTKVTRLATQGRSDAGWWSKSYSLEYSEDGGVFKPYKNGQELQGNIDYTNAVGHILDPPIIARFIKINVKSYHGYPSLRVELYGCTEDQTREIIKFYVLLARKIYSNLATFLFLTQHHIYNNLFLCAGFPIPRPPQCMDALGMQSGKIPDSAITASSSVSANSFAPYVGRLHFLSSGSGKYGGWAAASNNAEQYFQVDFGSWTQISAVTTQGRQDAAQWVKTYSLSFSYDGVFWQTVLNEHDLKQVFIGNSDRFTPVRNSPYKPIITRYIRIHPETWQSHITLRAEFYGCKEGFKPPVIVCASALGMENSHIPDTAITASSRYNQWWGPERARLNMQKEGSYHGGWISQYRDANQWLMVDLGKVTKVTRLATQGRSDAGWWSKSYSLDYTTEDGGEFTKYNNGEGSSFLKSETVLFEKVLMGNTDYKTAVGRILNPAIIARFVKINVKSYSGYPSLRVELFGCSDGFSRPKPPQCMDPLGMQNGKIPDSAITASSSANANSFAPYVGRLHFLMSGSGKYGSWAAASNNADQYFQVDFGTWTQITAVATQGRQDSAQWVKTYSLSFSYDGVFWETFNDEDHLKQVFNGNYDRFTVVKNKLHKPIITRYIRIRPETWQAHISLRAEFYGCKEGFLPPKLECQSELGMKSGKIPNSAITATSSYSDSYLPQYARLDNTLPSNVRAAWFPKSQDDGQFIQVDLGEITKITRIATQGRYNVGHYTKNYYVTYSVEGGPYLAYKENQLIPANKDTKTVGHIFNPPIIARYIRLHPKEYHGYKALRFELYGCTEGFKIPETPACQMQLGMQNGRLPDSVLTASSMLSATYAPGMARLHQTAASGRGGSWIAKTQDLKQWFQVDFGVETTITRIDTQGRQDGSQWVKEYTLRYSDDGSYFTQYQPEGHTKTFKANSDRYTVVGHELDPPIRARYLRIIPEEWQTYIAMRLEFYGCKSNDGGYSNWGAWSQCSETCGKGSHTRTRTCTSPPPSAGGKDCSSLGPDKETEECDAGGCPVNGGYSAWTSYGDCSKTCGGGEQTRERTCTNPPPQYGGKDCSELGPSSSTRSCNNGKCPGKPVDGGYTQWEQWSDCSFTCGGGRRSRHRQCTNPMPLNGGRDCSGLGPSSETQECGTAPCPINGGYGQWGKWSECSVTCGSKKGTRRRDRLCNNPEPANGGKDCSRLGKDTETEECKPKVSKCPVDGGYGKWGKWGKCSKTCGGGQQTRKRRCNKPKPSKGGKKCNVLGPSKETKECNTNPCGPAWKPMGCYIMKAKALEKYFLRAGSISQTSKRFDACVKEAKAQGIKLFGMDDKRCWTSDNPEKSYDKFGKSGLCKKKKAYGTGFTESLTVFVYRMDGKGKFKAVDCFLNSAPAILPQAFDKNVGSVSGTETMVEYCKEKAEKFGYKTFGIDDKGCWSADNAASVYDDYGKSNACTISKKTGNGVGAEINADIFVYQLQG</sequence>
<dbReference type="SUPFAM" id="SSF49785">
    <property type="entry name" value="Galactose-binding domain-like"/>
    <property type="match status" value="8"/>
</dbReference>
<feature type="region of interest" description="Disordered" evidence="2">
    <location>
        <begin position="1332"/>
        <end position="1353"/>
    </location>
</feature>
<evidence type="ECO:0000313" key="5">
    <source>
        <dbReference type="Proteomes" id="UP001159428"/>
    </source>
</evidence>
<organism evidence="4 5">
    <name type="scientific">Pocillopora meandrina</name>
    <dbReference type="NCBI Taxonomy" id="46732"/>
    <lineage>
        <taxon>Eukaryota</taxon>
        <taxon>Metazoa</taxon>
        <taxon>Cnidaria</taxon>
        <taxon>Anthozoa</taxon>
        <taxon>Hexacorallia</taxon>
        <taxon>Scleractinia</taxon>
        <taxon>Astrocoeniina</taxon>
        <taxon>Pocilloporidae</taxon>
        <taxon>Pocillopora</taxon>
    </lineage>
</organism>
<reference evidence="4 5" key="1">
    <citation type="submission" date="2022-05" db="EMBL/GenBank/DDBJ databases">
        <authorList>
            <consortium name="Genoscope - CEA"/>
            <person name="William W."/>
        </authorList>
    </citation>
    <scope>NUCLEOTIDE SEQUENCE [LARGE SCALE GENOMIC DNA]</scope>
</reference>
<evidence type="ECO:0000313" key="4">
    <source>
        <dbReference type="EMBL" id="CAH3106640.1"/>
    </source>
</evidence>
<dbReference type="CDD" id="cd00057">
    <property type="entry name" value="FA58C"/>
    <property type="match status" value="8"/>
</dbReference>
<dbReference type="Pfam" id="PF00090">
    <property type="entry name" value="TSP_1"/>
    <property type="match status" value="5"/>
</dbReference>
<dbReference type="InterPro" id="IPR000884">
    <property type="entry name" value="TSP1_rpt"/>
</dbReference>
<dbReference type="PANTHER" id="PTHR24543">
    <property type="entry name" value="MULTICOPPER OXIDASE-RELATED"/>
    <property type="match status" value="1"/>
</dbReference>
<dbReference type="Gene3D" id="2.60.120.260">
    <property type="entry name" value="Galactose-binding domain-like"/>
    <property type="match status" value="8"/>
</dbReference>
<feature type="domain" description="F5/8 type C" evidence="3">
    <location>
        <begin position="299"/>
        <end position="446"/>
    </location>
</feature>
<keyword evidence="5" id="KW-1185">Reference proteome</keyword>
<comment type="caution">
    <text evidence="4">The sequence shown here is derived from an EMBL/GenBank/DDBJ whole genome shotgun (WGS) entry which is preliminary data.</text>
</comment>
<dbReference type="InterPro" id="IPR000421">
    <property type="entry name" value="FA58C"/>
</dbReference>
<dbReference type="PROSITE" id="PS50092">
    <property type="entry name" value="TSP1"/>
    <property type="match status" value="5"/>
</dbReference>
<dbReference type="FunFam" id="2.20.100.10:FF:000001">
    <property type="entry name" value="semaphorin-5A isoform X1"/>
    <property type="match status" value="4"/>
</dbReference>
<proteinExistence type="predicted"/>
<feature type="domain" description="F5/8 type C" evidence="3">
    <location>
        <begin position="836"/>
        <end position="989"/>
    </location>
</feature>
<feature type="domain" description="F5/8 type C" evidence="3">
    <location>
        <begin position="498"/>
        <end position="651"/>
    </location>
</feature>
<dbReference type="PANTHER" id="PTHR24543:SF325">
    <property type="entry name" value="F5_8 TYPE C DOMAIN-CONTAINING PROTEIN"/>
    <property type="match status" value="1"/>
</dbReference>
<dbReference type="Gene3D" id="2.20.100.10">
    <property type="entry name" value="Thrombospondin type-1 (TSP1) repeat"/>
    <property type="match status" value="5"/>
</dbReference>
<evidence type="ECO:0000256" key="2">
    <source>
        <dbReference type="SAM" id="MobiDB-lite"/>
    </source>
</evidence>
<dbReference type="PROSITE" id="PS50022">
    <property type="entry name" value="FA58C_3"/>
    <property type="match status" value="8"/>
</dbReference>
<evidence type="ECO:0000256" key="1">
    <source>
        <dbReference type="ARBA" id="ARBA00023157"/>
    </source>
</evidence>
<evidence type="ECO:0000259" key="3">
    <source>
        <dbReference type="PROSITE" id="PS50022"/>
    </source>
</evidence>
<keyword evidence="1" id="KW-1015">Disulfide bond</keyword>
<dbReference type="InterPro" id="IPR008979">
    <property type="entry name" value="Galactose-bd-like_sf"/>
</dbReference>
<gene>
    <name evidence="4" type="ORF">PMEA_00001636</name>
</gene>
<dbReference type="PROSITE" id="PS01285">
    <property type="entry name" value="FA58C_1"/>
    <property type="match status" value="1"/>
</dbReference>
<dbReference type="EMBL" id="CALNXJ010000010">
    <property type="protein sequence ID" value="CAH3106640.1"/>
    <property type="molecule type" value="Genomic_DNA"/>
</dbReference>
<feature type="domain" description="F5/8 type C" evidence="3">
    <location>
        <begin position="1157"/>
        <end position="1308"/>
    </location>
</feature>
<dbReference type="FunFam" id="2.60.120.260:FF:000002">
    <property type="entry name" value="Coagulation factor VIII"/>
    <property type="match status" value="2"/>
</dbReference>
<accession>A0AAU9WC88</accession>
<feature type="domain" description="F5/8 type C" evidence="3">
    <location>
        <begin position="1000"/>
        <end position="1146"/>
    </location>
</feature>
<protein>
    <recommendedName>
        <fullName evidence="3">F5/8 type C domain-containing protein</fullName>
    </recommendedName>
</protein>
<dbReference type="FunFam" id="2.60.120.260:FF:000016">
    <property type="entry name" value="Contactin-associated protein-like 4 isoform 1"/>
    <property type="match status" value="4"/>
</dbReference>
<feature type="domain" description="F5/8 type C" evidence="3">
    <location>
        <begin position="1"/>
        <end position="131"/>
    </location>
</feature>
<dbReference type="SMART" id="SM00231">
    <property type="entry name" value="FA58C"/>
    <property type="match status" value="8"/>
</dbReference>
<name>A0AAU9WC88_9CNID</name>
<dbReference type="PROSITE" id="PS01286">
    <property type="entry name" value="FA58C_2"/>
    <property type="match status" value="1"/>
</dbReference>
<feature type="domain" description="F5/8 type C" evidence="3">
    <location>
        <begin position="143"/>
        <end position="288"/>
    </location>
</feature>
<dbReference type="InterPro" id="IPR036383">
    <property type="entry name" value="TSP1_rpt_sf"/>
</dbReference>
<feature type="domain" description="F5/8 type C" evidence="3">
    <location>
        <begin position="662"/>
        <end position="824"/>
    </location>
</feature>
<dbReference type="Proteomes" id="UP001159428">
    <property type="component" value="Unassembled WGS sequence"/>
</dbReference>
<dbReference type="SMART" id="SM00209">
    <property type="entry name" value="TSP1"/>
    <property type="match status" value="5"/>
</dbReference>
<dbReference type="SUPFAM" id="SSF82895">
    <property type="entry name" value="TSP-1 type 1 repeat"/>
    <property type="match status" value="5"/>
</dbReference>
<dbReference type="FunFam" id="2.20.100.10:FF:000080">
    <property type="entry name" value="SCO-spondin"/>
    <property type="match status" value="1"/>
</dbReference>